<evidence type="ECO:0000313" key="3">
    <source>
        <dbReference type="Proteomes" id="UP000178615"/>
    </source>
</evidence>
<proteinExistence type="inferred from homology"/>
<dbReference type="Pfam" id="PF01455">
    <property type="entry name" value="HupF_HypC"/>
    <property type="match status" value="1"/>
</dbReference>
<comment type="caution">
    <text evidence="2">The sequence shown here is derived from an EMBL/GenBank/DDBJ whole genome shotgun (WGS) entry which is preliminary data.</text>
</comment>
<dbReference type="EMBL" id="MEUV01000042">
    <property type="protein sequence ID" value="OGC45347.1"/>
    <property type="molecule type" value="Genomic_DNA"/>
</dbReference>
<gene>
    <name evidence="2" type="ORF">A2V49_00890</name>
</gene>
<evidence type="ECO:0000256" key="1">
    <source>
        <dbReference type="ARBA" id="ARBA00006018"/>
    </source>
</evidence>
<evidence type="ECO:0008006" key="4">
    <source>
        <dbReference type="Google" id="ProtNLM"/>
    </source>
</evidence>
<dbReference type="Gene3D" id="2.30.30.140">
    <property type="match status" value="1"/>
</dbReference>
<dbReference type="AlphaFoldDB" id="A0A1F4UK77"/>
<dbReference type="PANTHER" id="PTHR35177">
    <property type="entry name" value="HYDROGENASE MATURATION FACTOR HYBG"/>
    <property type="match status" value="1"/>
</dbReference>
<reference evidence="2 3" key="1">
    <citation type="journal article" date="2016" name="Nat. Commun.">
        <title>Thousands of microbial genomes shed light on interconnected biogeochemical processes in an aquifer system.</title>
        <authorList>
            <person name="Anantharaman K."/>
            <person name="Brown C.T."/>
            <person name="Hug L.A."/>
            <person name="Sharon I."/>
            <person name="Castelle C.J."/>
            <person name="Probst A.J."/>
            <person name="Thomas B.C."/>
            <person name="Singh A."/>
            <person name="Wilkins M.J."/>
            <person name="Karaoz U."/>
            <person name="Brodie E.L."/>
            <person name="Williams K.H."/>
            <person name="Hubbard S.S."/>
            <person name="Banfield J.F."/>
        </authorList>
    </citation>
    <scope>NUCLEOTIDE SEQUENCE [LARGE SCALE GENOMIC DNA]</scope>
</reference>
<name>A0A1F4UK77_UNCKA</name>
<dbReference type="GO" id="GO:1902670">
    <property type="term" value="F:carbon dioxide binding"/>
    <property type="evidence" value="ECO:0007669"/>
    <property type="project" value="TreeGrafter"/>
</dbReference>
<organism evidence="2 3">
    <name type="scientific">candidate division WWE3 bacterium RBG_19FT_COMBO_34_6</name>
    <dbReference type="NCBI Taxonomy" id="1802612"/>
    <lineage>
        <taxon>Bacteria</taxon>
        <taxon>Katanobacteria</taxon>
    </lineage>
</organism>
<comment type="similarity">
    <text evidence="1">Belongs to the HupF/HypC family.</text>
</comment>
<dbReference type="Proteomes" id="UP000178615">
    <property type="component" value="Unassembled WGS sequence"/>
</dbReference>
<sequence>MCLAFPGKIIKIEKKQATVEYPKETRVAFLGGEGFKVGDYVMVQMGIVVKKISKKDALIAQKAWTK</sequence>
<evidence type="ECO:0000313" key="2">
    <source>
        <dbReference type="EMBL" id="OGC45347.1"/>
    </source>
</evidence>
<dbReference type="GO" id="GO:0051604">
    <property type="term" value="P:protein maturation"/>
    <property type="evidence" value="ECO:0007669"/>
    <property type="project" value="TreeGrafter"/>
</dbReference>
<dbReference type="PANTHER" id="PTHR35177:SF2">
    <property type="entry name" value="HYDROGENASE MATURATION FACTOR HYBG"/>
    <property type="match status" value="1"/>
</dbReference>
<accession>A0A1F4UK77</accession>
<dbReference type="SUPFAM" id="SSF159127">
    <property type="entry name" value="HupF/HypC-like"/>
    <property type="match status" value="1"/>
</dbReference>
<protein>
    <recommendedName>
        <fullName evidence="4">Hydrogenase assembly protein HypC</fullName>
    </recommendedName>
</protein>
<dbReference type="InterPro" id="IPR001109">
    <property type="entry name" value="Hydrogenase_HupF/HypC"/>
</dbReference>
<dbReference type="GO" id="GO:0005506">
    <property type="term" value="F:iron ion binding"/>
    <property type="evidence" value="ECO:0007669"/>
    <property type="project" value="TreeGrafter"/>
</dbReference>